<protein>
    <submittedName>
        <fullName evidence="2">Alpha beta-hydrolase</fullName>
    </submittedName>
</protein>
<dbReference type="GO" id="GO:0016787">
    <property type="term" value="F:hydrolase activity"/>
    <property type="evidence" value="ECO:0007669"/>
    <property type="project" value="UniProtKB-KW"/>
</dbReference>
<dbReference type="EMBL" id="NBII01000003">
    <property type="protein sequence ID" value="PAV21475.1"/>
    <property type="molecule type" value="Genomic_DNA"/>
</dbReference>
<dbReference type="InterPro" id="IPR000073">
    <property type="entry name" value="AB_hydrolase_1"/>
</dbReference>
<evidence type="ECO:0000259" key="1">
    <source>
        <dbReference type="Pfam" id="PF00561"/>
    </source>
</evidence>
<dbReference type="OrthoDB" id="408373at2759"/>
<dbReference type="SUPFAM" id="SSF53474">
    <property type="entry name" value="alpha/beta-Hydrolases"/>
    <property type="match status" value="1"/>
</dbReference>
<dbReference type="STRING" id="2282107.A0A286UPS8"/>
<name>A0A286UPS8_9AGAM</name>
<reference evidence="2 3" key="1">
    <citation type="journal article" date="2017" name="Mol. Ecol.">
        <title>Comparative and population genomic landscape of Phellinus noxius: A hypervariable fungus causing root rot in trees.</title>
        <authorList>
            <person name="Chung C.L."/>
            <person name="Lee T.J."/>
            <person name="Akiba M."/>
            <person name="Lee H.H."/>
            <person name="Kuo T.H."/>
            <person name="Liu D."/>
            <person name="Ke H.M."/>
            <person name="Yokoi T."/>
            <person name="Roa M.B."/>
            <person name="Lu M.J."/>
            <person name="Chang Y.Y."/>
            <person name="Ann P.J."/>
            <person name="Tsai J.N."/>
            <person name="Chen C.Y."/>
            <person name="Tzean S.S."/>
            <person name="Ota Y."/>
            <person name="Hattori T."/>
            <person name="Sahashi N."/>
            <person name="Liou R.F."/>
            <person name="Kikuchi T."/>
            <person name="Tsai I.J."/>
        </authorList>
    </citation>
    <scope>NUCLEOTIDE SEQUENCE [LARGE SCALE GENOMIC DNA]</scope>
    <source>
        <strain evidence="2 3">FFPRI411160</strain>
    </source>
</reference>
<gene>
    <name evidence="2" type="ORF">PNOK_0410200</name>
</gene>
<dbReference type="PRINTS" id="PR00111">
    <property type="entry name" value="ABHYDROLASE"/>
</dbReference>
<comment type="caution">
    <text evidence="2">The sequence shown here is derived from an EMBL/GenBank/DDBJ whole genome shotgun (WGS) entry which is preliminary data.</text>
</comment>
<dbReference type="AlphaFoldDB" id="A0A286UPS8"/>
<evidence type="ECO:0000313" key="3">
    <source>
        <dbReference type="Proteomes" id="UP000217199"/>
    </source>
</evidence>
<dbReference type="Proteomes" id="UP000217199">
    <property type="component" value="Unassembled WGS sequence"/>
</dbReference>
<proteinExistence type="predicted"/>
<keyword evidence="3" id="KW-1185">Reference proteome</keyword>
<organism evidence="2 3">
    <name type="scientific">Pyrrhoderma noxium</name>
    <dbReference type="NCBI Taxonomy" id="2282107"/>
    <lineage>
        <taxon>Eukaryota</taxon>
        <taxon>Fungi</taxon>
        <taxon>Dikarya</taxon>
        <taxon>Basidiomycota</taxon>
        <taxon>Agaricomycotina</taxon>
        <taxon>Agaricomycetes</taxon>
        <taxon>Hymenochaetales</taxon>
        <taxon>Hymenochaetaceae</taxon>
        <taxon>Pyrrhoderma</taxon>
    </lineage>
</organism>
<evidence type="ECO:0000313" key="2">
    <source>
        <dbReference type="EMBL" id="PAV21475.1"/>
    </source>
</evidence>
<dbReference type="Pfam" id="PF00561">
    <property type="entry name" value="Abhydrolase_1"/>
    <property type="match status" value="1"/>
</dbReference>
<dbReference type="InterPro" id="IPR029058">
    <property type="entry name" value="AB_hydrolase_fold"/>
</dbReference>
<dbReference type="PANTHER" id="PTHR43194">
    <property type="entry name" value="HYDROLASE ALPHA/BETA FOLD FAMILY"/>
    <property type="match status" value="1"/>
</dbReference>
<dbReference type="InterPro" id="IPR050228">
    <property type="entry name" value="Carboxylesterase_BioH"/>
</dbReference>
<dbReference type="InParanoid" id="A0A286UPS8"/>
<dbReference type="Gene3D" id="3.40.50.1820">
    <property type="entry name" value="alpha/beta hydrolase"/>
    <property type="match status" value="1"/>
</dbReference>
<sequence>MGSVIEGVFGTQTPEHDTCQLQRRKRQLVISKPWLLPLGIMDARNSHYLPLLLLSVPSLLLAFRLLVTFPLPPGPIAVYPSLASLPNNSRSWLIYPENFYEGGNYANFPFGRVRYWIFGPENGEKVVLVHGLSIPAIIWKDVAPQLAAKGFRVLVYDLYGRGYSDAPQVPYNAGLYTTQLALLMQHVHWGKAHIVALSMGGGITTSFVSSFPELTTGKIALIAPTGLMETSDFSRTSKVMSSPLIQYITSTSLVRTFLQKLGSGDSSIDPIHEIVQIQSAYLPGYNGAIASSLRDGPLRGLSQAYSALAKHKQDLLLIWGTDDNSVPYRYAANIQKLVPNSKLITVDGGNHDLTLSNPKVVCEALVDFLRSTKIR</sequence>
<dbReference type="PANTHER" id="PTHR43194:SF2">
    <property type="entry name" value="PEROXISOMAL MEMBRANE PROTEIN LPX1"/>
    <property type="match status" value="1"/>
</dbReference>
<feature type="domain" description="AB hydrolase-1" evidence="1">
    <location>
        <begin position="126"/>
        <end position="357"/>
    </location>
</feature>
<accession>A0A286UPS8</accession>